<protein>
    <submittedName>
        <fullName evidence="2">Uncharacterized protein</fullName>
    </submittedName>
</protein>
<dbReference type="RefSeq" id="WP_158380438.1">
    <property type="nucleotide sequence ID" value="NZ_CABVPR010000041.1"/>
</dbReference>
<evidence type="ECO:0000313" key="3">
    <source>
        <dbReference type="Proteomes" id="UP000625568"/>
    </source>
</evidence>
<gene>
    <name evidence="2" type="ORF">I6K02_17080</name>
</gene>
<keyword evidence="1" id="KW-0472">Membrane</keyword>
<dbReference type="GeneID" id="93129989"/>
<keyword evidence="3" id="KW-1185">Reference proteome</keyword>
<reference evidence="2 3" key="1">
    <citation type="submission" date="2021-02" db="EMBL/GenBank/DDBJ databases">
        <title>FDA dAtabase for Regulatory Grade micrObial Sequences (FDA-ARGOS): Supporting development and validation of Infectious Disease Dx tests.</title>
        <authorList>
            <person name="Minogue T."/>
            <person name="Wolcott M."/>
            <person name="Wasieloski L."/>
            <person name="Aguilar W."/>
            <person name="Moore D."/>
            <person name="Jaissle J."/>
            <person name="Tallon L."/>
            <person name="Sadzewicz L."/>
            <person name="Zhao X."/>
            <person name="Boylan J."/>
            <person name="Ott S."/>
            <person name="Bowen H."/>
            <person name="Vavikolanu K."/>
            <person name="Mehta A."/>
            <person name="Aluvathingal J."/>
            <person name="Nadendla S."/>
            <person name="Yan Y."/>
            <person name="Sichtig H."/>
        </authorList>
    </citation>
    <scope>NUCLEOTIDE SEQUENCE [LARGE SCALE GENOMIC DNA]</scope>
    <source>
        <strain evidence="2 3">FDAARGOS_1272</strain>
    </source>
</reference>
<evidence type="ECO:0000256" key="1">
    <source>
        <dbReference type="SAM" id="Phobius"/>
    </source>
</evidence>
<organism evidence="2 3">
    <name type="scientific">Burkholderia dolosa</name>
    <dbReference type="NCBI Taxonomy" id="152500"/>
    <lineage>
        <taxon>Bacteria</taxon>
        <taxon>Pseudomonadati</taxon>
        <taxon>Pseudomonadota</taxon>
        <taxon>Betaproteobacteria</taxon>
        <taxon>Burkholderiales</taxon>
        <taxon>Burkholderiaceae</taxon>
        <taxon>Burkholderia</taxon>
        <taxon>Burkholderia cepacia complex</taxon>
    </lineage>
</organism>
<dbReference type="Proteomes" id="UP000625568">
    <property type="component" value="Chromosome 2"/>
</dbReference>
<dbReference type="EMBL" id="CP069483">
    <property type="protein sequence ID" value="QRO80070.1"/>
    <property type="molecule type" value="Genomic_DNA"/>
</dbReference>
<evidence type="ECO:0000313" key="2">
    <source>
        <dbReference type="EMBL" id="QRO80070.1"/>
    </source>
</evidence>
<accession>A0A892IGW1</accession>
<keyword evidence="1" id="KW-1133">Transmembrane helix</keyword>
<dbReference type="AlphaFoldDB" id="A0A892IGW1"/>
<name>A0A892IGW1_9BURK</name>
<keyword evidence="1" id="KW-0812">Transmembrane</keyword>
<feature type="transmembrane region" description="Helical" evidence="1">
    <location>
        <begin position="6"/>
        <end position="26"/>
    </location>
</feature>
<proteinExistence type="predicted"/>
<sequence length="47" mass="5083">MKRISIWIGGIVVWLCAVGVLLYLTCPSGTTSSGLHLSRFTLYGSPQ</sequence>